<feature type="domain" description="HTH lysR-type" evidence="5">
    <location>
        <begin position="1"/>
        <end position="59"/>
    </location>
</feature>
<dbReference type="Pfam" id="PF00126">
    <property type="entry name" value="HTH_1"/>
    <property type="match status" value="1"/>
</dbReference>
<dbReference type="RefSeq" id="WP_008845572.1">
    <property type="nucleotide sequence ID" value="NZ_BAEN01000059.1"/>
</dbReference>
<sequence length="307" mass="34980">MNHLEQIRIFVTLVECQSSTKAADKLGIAISAITRRMKELEGRLGVQLLQRTTRRMHVTEDGEFYYQRCKQILEDLDETESQVKMAAGELSGTIKVATPLSFGIGHLSSAMSAFMHLHEQVTFDIDMSDRQVDIIDEGFDLALRIGQLEDSSFRARKLAEIKHVVCCSPSLLKRYGPINHPNDLKNMPVLCYSNIKQPTRWRYKDQQANSHSVSLTPRMLSNNGDALNEAAIAGLGVICGTTFISHRAIAEGLLVPVLTEYKWFDMNLYAIYPQTRYLTARVRAFIDYLISRFGEKPYWDQCFHRVK</sequence>
<dbReference type="Gene3D" id="3.40.190.290">
    <property type="match status" value="1"/>
</dbReference>
<dbReference type="InterPro" id="IPR036390">
    <property type="entry name" value="WH_DNA-bd_sf"/>
</dbReference>
<dbReference type="STRING" id="1127673.GLIP_3146"/>
<keyword evidence="4" id="KW-0804">Transcription</keyword>
<dbReference type="eggNOG" id="COG0583">
    <property type="taxonomic scope" value="Bacteria"/>
</dbReference>
<organism evidence="6 7">
    <name type="scientific">Aliiglaciecola lipolytica E3</name>
    <dbReference type="NCBI Taxonomy" id="1127673"/>
    <lineage>
        <taxon>Bacteria</taxon>
        <taxon>Pseudomonadati</taxon>
        <taxon>Pseudomonadota</taxon>
        <taxon>Gammaproteobacteria</taxon>
        <taxon>Alteromonadales</taxon>
        <taxon>Alteromonadaceae</taxon>
        <taxon>Aliiglaciecola</taxon>
    </lineage>
</organism>
<dbReference type="SUPFAM" id="SSF53850">
    <property type="entry name" value="Periplasmic binding protein-like II"/>
    <property type="match status" value="1"/>
</dbReference>
<dbReference type="InterPro" id="IPR058163">
    <property type="entry name" value="LysR-type_TF_proteobact-type"/>
</dbReference>
<dbReference type="Proteomes" id="UP000006334">
    <property type="component" value="Unassembled WGS sequence"/>
</dbReference>
<evidence type="ECO:0000259" key="5">
    <source>
        <dbReference type="PROSITE" id="PS50931"/>
    </source>
</evidence>
<keyword evidence="7" id="KW-1185">Reference proteome</keyword>
<dbReference type="SUPFAM" id="SSF46785">
    <property type="entry name" value="Winged helix' DNA-binding domain"/>
    <property type="match status" value="1"/>
</dbReference>
<evidence type="ECO:0000256" key="4">
    <source>
        <dbReference type="ARBA" id="ARBA00023163"/>
    </source>
</evidence>
<dbReference type="GO" id="GO:0006351">
    <property type="term" value="P:DNA-templated transcription"/>
    <property type="evidence" value="ECO:0007669"/>
    <property type="project" value="TreeGrafter"/>
</dbReference>
<dbReference type="Pfam" id="PF03466">
    <property type="entry name" value="LysR_substrate"/>
    <property type="match status" value="1"/>
</dbReference>
<evidence type="ECO:0000256" key="1">
    <source>
        <dbReference type="ARBA" id="ARBA00009437"/>
    </source>
</evidence>
<dbReference type="PANTHER" id="PTHR30537">
    <property type="entry name" value="HTH-TYPE TRANSCRIPTIONAL REGULATOR"/>
    <property type="match status" value="1"/>
</dbReference>
<gene>
    <name evidence="6" type="ORF">GLIP_3146</name>
</gene>
<dbReference type="InterPro" id="IPR036388">
    <property type="entry name" value="WH-like_DNA-bd_sf"/>
</dbReference>
<evidence type="ECO:0000256" key="3">
    <source>
        <dbReference type="ARBA" id="ARBA00023125"/>
    </source>
</evidence>
<dbReference type="GO" id="GO:0003700">
    <property type="term" value="F:DNA-binding transcription factor activity"/>
    <property type="evidence" value="ECO:0007669"/>
    <property type="project" value="InterPro"/>
</dbReference>
<dbReference type="Gene3D" id="1.10.10.10">
    <property type="entry name" value="Winged helix-like DNA-binding domain superfamily/Winged helix DNA-binding domain"/>
    <property type="match status" value="1"/>
</dbReference>
<protein>
    <recommendedName>
        <fullName evidence="5">HTH lysR-type domain-containing protein</fullName>
    </recommendedName>
</protein>
<dbReference type="PROSITE" id="PS50931">
    <property type="entry name" value="HTH_LYSR"/>
    <property type="match status" value="1"/>
</dbReference>
<name>K6YC37_9ALTE</name>
<dbReference type="FunFam" id="1.10.10.10:FF:000001">
    <property type="entry name" value="LysR family transcriptional regulator"/>
    <property type="match status" value="1"/>
</dbReference>
<proteinExistence type="inferred from homology"/>
<dbReference type="PANTHER" id="PTHR30537:SF35">
    <property type="entry name" value="TRANSCRIPTIONAL REGULATORY PROTEIN"/>
    <property type="match status" value="1"/>
</dbReference>
<reference evidence="6 7" key="1">
    <citation type="journal article" date="2017" name="Antonie Van Leeuwenhoek">
        <title>Rhizobium rhizosphaerae sp. nov., a novel species isolated from rice rhizosphere.</title>
        <authorList>
            <person name="Zhao J.J."/>
            <person name="Zhang J."/>
            <person name="Zhang R.J."/>
            <person name="Zhang C.W."/>
            <person name="Yin H.Q."/>
            <person name="Zhang X.X."/>
        </authorList>
    </citation>
    <scope>NUCLEOTIDE SEQUENCE [LARGE SCALE GENOMIC DNA]</scope>
    <source>
        <strain evidence="6 7">E3</strain>
    </source>
</reference>
<keyword evidence="2" id="KW-0805">Transcription regulation</keyword>
<dbReference type="GO" id="GO:0043565">
    <property type="term" value="F:sequence-specific DNA binding"/>
    <property type="evidence" value="ECO:0007669"/>
    <property type="project" value="TreeGrafter"/>
</dbReference>
<keyword evidence="3" id="KW-0238">DNA-binding</keyword>
<dbReference type="EMBL" id="BAEN01000059">
    <property type="protein sequence ID" value="GAC15767.1"/>
    <property type="molecule type" value="Genomic_DNA"/>
</dbReference>
<evidence type="ECO:0000256" key="2">
    <source>
        <dbReference type="ARBA" id="ARBA00023015"/>
    </source>
</evidence>
<comment type="similarity">
    <text evidence="1">Belongs to the LysR transcriptional regulatory family.</text>
</comment>
<evidence type="ECO:0000313" key="7">
    <source>
        <dbReference type="Proteomes" id="UP000006334"/>
    </source>
</evidence>
<evidence type="ECO:0000313" key="6">
    <source>
        <dbReference type="EMBL" id="GAC15767.1"/>
    </source>
</evidence>
<dbReference type="CDD" id="cd08422">
    <property type="entry name" value="PBP2_CrgA_like"/>
    <property type="match status" value="1"/>
</dbReference>
<dbReference type="InterPro" id="IPR005119">
    <property type="entry name" value="LysR_subst-bd"/>
</dbReference>
<comment type="caution">
    <text evidence="6">The sequence shown here is derived from an EMBL/GenBank/DDBJ whole genome shotgun (WGS) entry which is preliminary data.</text>
</comment>
<dbReference type="OrthoDB" id="9786526at2"/>
<dbReference type="AlphaFoldDB" id="K6YC37"/>
<dbReference type="InterPro" id="IPR000847">
    <property type="entry name" value="LysR_HTH_N"/>
</dbReference>
<accession>K6YC37</accession>